<dbReference type="Pfam" id="PF10937">
    <property type="entry name" value="Kgd4-YMR31"/>
    <property type="match status" value="1"/>
</dbReference>
<dbReference type="KEGG" id="glz:GLAREA_09024"/>
<evidence type="ECO:0000313" key="6">
    <source>
        <dbReference type="Proteomes" id="UP000016922"/>
    </source>
</evidence>
<dbReference type="PANTHER" id="PTHR31601:SF2">
    <property type="entry name" value="ALPHA-KETOGLUTARATE DEHYDROGENASE COMPONENT 4"/>
    <property type="match status" value="1"/>
</dbReference>
<dbReference type="GO" id="GO:0005739">
    <property type="term" value="C:mitochondrion"/>
    <property type="evidence" value="ECO:0007669"/>
    <property type="project" value="UniProtKB-SubCell"/>
</dbReference>
<protein>
    <submittedName>
        <fullName evidence="5">Uncharacterized protein</fullName>
    </submittedName>
</protein>
<dbReference type="GO" id="GO:0006103">
    <property type="term" value="P:2-oxoglutarate metabolic process"/>
    <property type="evidence" value="ECO:0007669"/>
    <property type="project" value="InterPro"/>
</dbReference>
<proteinExistence type="inferred from homology"/>
<accession>S3DY71</accession>
<reference evidence="5 6" key="1">
    <citation type="journal article" date="2013" name="BMC Genomics">
        <title>Genomics-driven discovery of the pneumocandin biosynthetic gene cluster in the fungus Glarea lozoyensis.</title>
        <authorList>
            <person name="Chen L."/>
            <person name="Yue Q."/>
            <person name="Zhang X."/>
            <person name="Xiang M."/>
            <person name="Wang C."/>
            <person name="Li S."/>
            <person name="Che Y."/>
            <person name="Ortiz-Lopez F.J."/>
            <person name="Bills G.F."/>
            <person name="Liu X."/>
            <person name="An Z."/>
        </authorList>
    </citation>
    <scope>NUCLEOTIDE SEQUENCE [LARGE SCALE GENOMIC DNA]</scope>
    <source>
        <strain evidence="6">ATCC 20868 / MF5171</strain>
    </source>
</reference>
<feature type="compositionally biased region" description="Polar residues" evidence="4">
    <location>
        <begin position="56"/>
        <end position="71"/>
    </location>
</feature>
<dbReference type="Proteomes" id="UP000016922">
    <property type="component" value="Unassembled WGS sequence"/>
</dbReference>
<dbReference type="GO" id="GO:0004591">
    <property type="term" value="F:oxoglutarate dehydrogenase (succinyl-transferring) activity"/>
    <property type="evidence" value="ECO:0007669"/>
    <property type="project" value="TreeGrafter"/>
</dbReference>
<organism evidence="5 6">
    <name type="scientific">Glarea lozoyensis (strain ATCC 20868 / MF5171)</name>
    <dbReference type="NCBI Taxonomy" id="1116229"/>
    <lineage>
        <taxon>Eukaryota</taxon>
        <taxon>Fungi</taxon>
        <taxon>Dikarya</taxon>
        <taxon>Ascomycota</taxon>
        <taxon>Pezizomycotina</taxon>
        <taxon>Leotiomycetes</taxon>
        <taxon>Helotiales</taxon>
        <taxon>Helotiaceae</taxon>
        <taxon>Glarea</taxon>
    </lineage>
</organism>
<evidence type="ECO:0000256" key="2">
    <source>
        <dbReference type="ARBA" id="ARBA00023128"/>
    </source>
</evidence>
<dbReference type="GeneID" id="19468072"/>
<name>S3DY71_GLAL2</name>
<evidence type="ECO:0000256" key="3">
    <source>
        <dbReference type="ARBA" id="ARBA00043970"/>
    </source>
</evidence>
<gene>
    <name evidence="5" type="ORF">GLAREA_09024</name>
</gene>
<dbReference type="AlphaFoldDB" id="S3DY71"/>
<comment type="subcellular location">
    <subcellularLocation>
        <location evidence="1">Mitochondrion</location>
    </subcellularLocation>
</comment>
<comment type="similarity">
    <text evidence="3">Belongs to the alpha-ketoglutarate dehydrogenase component 4 family.</text>
</comment>
<evidence type="ECO:0000313" key="5">
    <source>
        <dbReference type="EMBL" id="EPE36861.1"/>
    </source>
</evidence>
<keyword evidence="2" id="KW-0496">Mitochondrion</keyword>
<dbReference type="OrthoDB" id="2116030at2759"/>
<feature type="region of interest" description="Disordered" evidence="4">
    <location>
        <begin position="260"/>
        <end position="285"/>
    </location>
</feature>
<dbReference type="EMBL" id="KE145352">
    <property type="protein sequence ID" value="EPE36861.1"/>
    <property type="molecule type" value="Genomic_DNA"/>
</dbReference>
<dbReference type="PANTHER" id="PTHR31601">
    <property type="entry name" value="28S RIBOSOMAL PROTEIN S36, MITOCHONDRIAL"/>
    <property type="match status" value="1"/>
</dbReference>
<dbReference type="HOGENOM" id="CLU_976754_0_0_1"/>
<feature type="region of interest" description="Disordered" evidence="4">
    <location>
        <begin position="133"/>
        <end position="158"/>
    </location>
</feature>
<dbReference type="eggNOG" id="ENOG502S8GU">
    <property type="taxonomic scope" value="Eukaryota"/>
</dbReference>
<feature type="region of interest" description="Disordered" evidence="4">
    <location>
        <begin position="33"/>
        <end position="96"/>
    </location>
</feature>
<sequence>MFATKALRQAAAAGHAERTPMIKFLGKRTFPAASSIDHTPHAHPASPSHELPKDFTANSSPSFSAYRQKAQQHGPLGGKSSGTIGAISGHSLGSVAPEKGQFFDRSELPARFRRAPLDLSEIDAIETGGATLAVNGSPLGTQQQPRRESPHLMQGSSNLRQWGFDASPVRRSVRANCDGNNVNSMCHIQVVDPVMPSVCYIFTPSLHGIEMVNGGTTVVTSLLLWLYRKTDFDFQTGPQESANGQGDAIPHANLNPSHARRISRQAAHRRNLIDQKGETKSGTPA</sequence>
<evidence type="ECO:0000256" key="4">
    <source>
        <dbReference type="SAM" id="MobiDB-lite"/>
    </source>
</evidence>
<evidence type="ECO:0000256" key="1">
    <source>
        <dbReference type="ARBA" id="ARBA00004173"/>
    </source>
</evidence>
<feature type="compositionally biased region" description="Basic residues" evidence="4">
    <location>
        <begin position="260"/>
        <end position="270"/>
    </location>
</feature>
<keyword evidence="6" id="KW-1185">Reference proteome</keyword>
<dbReference type="RefSeq" id="XP_008076176.1">
    <property type="nucleotide sequence ID" value="XM_008077985.1"/>
</dbReference>
<dbReference type="STRING" id="1116229.S3DY71"/>
<dbReference type="InterPro" id="IPR020373">
    <property type="entry name" value="Kgd4/YMR-31"/>
</dbReference>